<dbReference type="Gene3D" id="2.40.50.140">
    <property type="entry name" value="Nucleic acid-binding proteins"/>
    <property type="match status" value="1"/>
</dbReference>
<dbReference type="InterPro" id="IPR036941">
    <property type="entry name" value="Rcpt_L-dom_sf"/>
</dbReference>
<protein>
    <recommendedName>
        <fullName evidence="9">Aminoacyl-transfer RNA synthetases class-II family profile domain-containing protein</fullName>
    </recommendedName>
</protein>
<evidence type="ECO:0000256" key="2">
    <source>
        <dbReference type="ARBA" id="ARBA00022598"/>
    </source>
</evidence>
<keyword evidence="11" id="KW-1185">Reference proteome</keyword>
<dbReference type="SUPFAM" id="SSF52058">
    <property type="entry name" value="L domain-like"/>
    <property type="match status" value="1"/>
</dbReference>
<dbReference type="InterPro" id="IPR004364">
    <property type="entry name" value="Aa-tRNA-synt_II"/>
</dbReference>
<keyword evidence="5" id="KW-0648">Protein biosynthesis</keyword>
<keyword evidence="8" id="KW-0472">Membrane</keyword>
<evidence type="ECO:0000313" key="11">
    <source>
        <dbReference type="Proteomes" id="UP000835052"/>
    </source>
</evidence>
<dbReference type="GO" id="GO:0005739">
    <property type="term" value="C:mitochondrion"/>
    <property type="evidence" value="ECO:0007669"/>
    <property type="project" value="TreeGrafter"/>
</dbReference>
<dbReference type="InterPro" id="IPR004524">
    <property type="entry name" value="Asp-tRNA-ligase_1"/>
</dbReference>
<keyword evidence="4" id="KW-0067">ATP-binding</keyword>
<feature type="region of interest" description="Disordered" evidence="7">
    <location>
        <begin position="842"/>
        <end position="880"/>
    </location>
</feature>
<dbReference type="OrthoDB" id="439710at2759"/>
<dbReference type="PANTHER" id="PTHR22594">
    <property type="entry name" value="ASPARTYL/LYSYL-TRNA SYNTHETASE"/>
    <property type="match status" value="1"/>
</dbReference>
<organism evidence="10 11">
    <name type="scientific">Caenorhabditis auriculariae</name>
    <dbReference type="NCBI Taxonomy" id="2777116"/>
    <lineage>
        <taxon>Eukaryota</taxon>
        <taxon>Metazoa</taxon>
        <taxon>Ecdysozoa</taxon>
        <taxon>Nematoda</taxon>
        <taxon>Chromadorea</taxon>
        <taxon>Rhabditida</taxon>
        <taxon>Rhabditina</taxon>
        <taxon>Rhabditomorpha</taxon>
        <taxon>Rhabditoidea</taxon>
        <taxon>Rhabditidae</taxon>
        <taxon>Peloderinae</taxon>
        <taxon>Caenorhabditis</taxon>
    </lineage>
</organism>
<evidence type="ECO:0000259" key="9">
    <source>
        <dbReference type="PROSITE" id="PS50862"/>
    </source>
</evidence>
<dbReference type="Pfam" id="PF00152">
    <property type="entry name" value="tRNA-synt_2"/>
    <property type="match status" value="1"/>
</dbReference>
<dbReference type="Gene3D" id="3.30.1360.30">
    <property type="entry name" value="GAD-like domain"/>
    <property type="match status" value="1"/>
</dbReference>
<comment type="similarity">
    <text evidence="1">Belongs to the class-II aminoacyl-tRNA synthetase family. Type 1 subfamily.</text>
</comment>
<dbReference type="InterPro" id="IPR045864">
    <property type="entry name" value="aa-tRNA-synth_II/BPL/LPL"/>
</dbReference>
<keyword evidence="8" id="KW-0812">Transmembrane</keyword>
<dbReference type="NCBIfam" id="NF001750">
    <property type="entry name" value="PRK00476.1"/>
    <property type="match status" value="1"/>
</dbReference>
<dbReference type="SUPFAM" id="SSF55681">
    <property type="entry name" value="Class II aaRS and biotin synthetases"/>
    <property type="match status" value="1"/>
</dbReference>
<dbReference type="GO" id="GO:0006422">
    <property type="term" value="P:aspartyl-tRNA aminoacylation"/>
    <property type="evidence" value="ECO:0007669"/>
    <property type="project" value="TreeGrafter"/>
</dbReference>
<dbReference type="GO" id="GO:0005524">
    <property type="term" value="F:ATP binding"/>
    <property type="evidence" value="ECO:0007669"/>
    <property type="project" value="UniProtKB-KW"/>
</dbReference>
<feature type="transmembrane region" description="Helical" evidence="8">
    <location>
        <begin position="784"/>
        <end position="804"/>
    </location>
</feature>
<comment type="caution">
    <text evidence="10">The sequence shown here is derived from an EMBL/GenBank/DDBJ whole genome shotgun (WGS) entry which is preliminary data.</text>
</comment>
<dbReference type="InterPro" id="IPR006195">
    <property type="entry name" value="aa-tRNA-synth_II"/>
</dbReference>
<evidence type="ECO:0000256" key="4">
    <source>
        <dbReference type="ARBA" id="ARBA00022840"/>
    </source>
</evidence>
<keyword evidence="8" id="KW-1133">Transmembrane helix</keyword>
<dbReference type="PROSITE" id="PS50862">
    <property type="entry name" value="AA_TRNA_LIGASE_II"/>
    <property type="match status" value="1"/>
</dbReference>
<feature type="domain" description="Aminoacyl-transfer RNA synthetases class-II family profile" evidence="9">
    <location>
        <begin position="153"/>
        <end position="554"/>
    </location>
</feature>
<keyword evidence="6" id="KW-0030">Aminoacyl-tRNA synthetase</keyword>
<dbReference type="Pfam" id="PF01030">
    <property type="entry name" value="Recep_L_domain"/>
    <property type="match status" value="1"/>
</dbReference>
<evidence type="ECO:0000256" key="8">
    <source>
        <dbReference type="SAM" id="Phobius"/>
    </source>
</evidence>
<evidence type="ECO:0000313" key="10">
    <source>
        <dbReference type="EMBL" id="CAD6199694.1"/>
    </source>
</evidence>
<dbReference type="Pfam" id="PF01336">
    <property type="entry name" value="tRNA_anti-codon"/>
    <property type="match status" value="1"/>
</dbReference>
<dbReference type="HAMAP" id="MF_00044">
    <property type="entry name" value="Asp_tRNA_synth_type1"/>
    <property type="match status" value="1"/>
</dbReference>
<evidence type="ECO:0000256" key="7">
    <source>
        <dbReference type="SAM" id="MobiDB-lite"/>
    </source>
</evidence>
<dbReference type="NCBIfam" id="TIGR00459">
    <property type="entry name" value="aspS_bact"/>
    <property type="match status" value="1"/>
</dbReference>
<dbReference type="InterPro" id="IPR047089">
    <property type="entry name" value="Asp-tRNA-ligase_1_N"/>
</dbReference>
<evidence type="ECO:0000256" key="6">
    <source>
        <dbReference type="ARBA" id="ARBA00023146"/>
    </source>
</evidence>
<dbReference type="InterPro" id="IPR002312">
    <property type="entry name" value="Asp/Asn-tRNA-synth_IIb"/>
</dbReference>
<keyword evidence="2" id="KW-0436">Ligase</keyword>
<name>A0A8S1HWC0_9PELO</name>
<dbReference type="InterPro" id="IPR004365">
    <property type="entry name" value="NA-bd_OB_tRNA"/>
</dbReference>
<reference evidence="10" key="1">
    <citation type="submission" date="2020-10" db="EMBL/GenBank/DDBJ databases">
        <authorList>
            <person name="Kikuchi T."/>
        </authorList>
    </citation>
    <scope>NUCLEOTIDE SEQUENCE</scope>
    <source>
        <strain evidence="10">NKZ352</strain>
    </source>
</reference>
<evidence type="ECO:0000256" key="1">
    <source>
        <dbReference type="ARBA" id="ARBA00006303"/>
    </source>
</evidence>
<dbReference type="InterPro" id="IPR000494">
    <property type="entry name" value="Rcpt_L-dom"/>
</dbReference>
<dbReference type="GO" id="GO:0004815">
    <property type="term" value="F:aspartate-tRNA ligase activity"/>
    <property type="evidence" value="ECO:0007669"/>
    <property type="project" value="TreeGrafter"/>
</dbReference>
<dbReference type="CDD" id="cd04317">
    <property type="entry name" value="EcAspRS_like_N"/>
    <property type="match status" value="1"/>
</dbReference>
<dbReference type="AlphaFoldDB" id="A0A8S1HWC0"/>
<dbReference type="GO" id="GO:0003676">
    <property type="term" value="F:nucleic acid binding"/>
    <property type="evidence" value="ECO:0007669"/>
    <property type="project" value="InterPro"/>
</dbReference>
<accession>A0A8S1HWC0</accession>
<dbReference type="EMBL" id="CAJGYM010000195">
    <property type="protein sequence ID" value="CAD6199694.1"/>
    <property type="molecule type" value="Genomic_DNA"/>
</dbReference>
<evidence type="ECO:0000256" key="5">
    <source>
        <dbReference type="ARBA" id="ARBA00022917"/>
    </source>
</evidence>
<dbReference type="Proteomes" id="UP000835052">
    <property type="component" value="Unassembled WGS sequence"/>
</dbReference>
<keyword evidence="3" id="KW-0547">Nucleotide-binding</keyword>
<dbReference type="InterPro" id="IPR012340">
    <property type="entry name" value="NA-bd_OB-fold"/>
</dbReference>
<dbReference type="SUPFAM" id="SSF50249">
    <property type="entry name" value="Nucleic acid-binding proteins"/>
    <property type="match status" value="1"/>
</dbReference>
<dbReference type="InterPro" id="IPR004115">
    <property type="entry name" value="GAD-like_sf"/>
</dbReference>
<proteinExistence type="inferred from homology"/>
<dbReference type="PRINTS" id="PR01042">
    <property type="entry name" value="TRNASYNTHASP"/>
</dbReference>
<sequence>MLRRGVAWSLHRFISSVNLYTSRSHNCGELTLENIGQAVTVTGWLAFKRMDKFLVLRDAYGSVQATLPKTLQTELKDIPYESVIRVNGVVADRGKDRNNKTATGMIEIVVEKLTVLNRAAVEMPMLPEARTTERTKMKYRYIDLRSSRMQRALRLRSQLVHDVRRFFVEERQFVDVETPTLFRRTPGGAAEFIVPASQPNLGSVYSLPQSPQQFKQLLMVGAIDRYFQIARCYRDEGSKGDRQPEFTQIDVEMSFTSQEGVMSLIEDMVVSSWPKSLENLKPTGPFPRLRYEDAMRWYGTDKPDMRIPWRIQEAHPILNNLASDKIVDSKWVVRLFKCEGLGNLSVPGSLRKEWKRLLSLNSRETNFAVCSPQKKHWFNFVTNREVSRAHDATDEDLLVVAWGSCKSVQWTLGQLRNFLAEAANLRSRKEIVAHWVIDFPLFTVEDNELTSTHHPFTAPVEKDEVDLKSTRKLPEIIGQHYDLVMNGVEMGGGSIRIHDADLQAHVLEILKEPTAEMTHLLNALSHGAPPHGGFAMGLDRYVSLLCAEGDPSLPVREVIAFPKTKDGKDLMSDAPTIPNDEQLERFGVLIEAPSANVMWLLLVAFSPSFSTGYEFKKVVCKSAQVFSGPNTCSFIDGDLIIGENVKEEDLRWLMDLRVLTGALIIKNTQLKFFALPRLNTIYMNQLKAAVSVSNAPNLVSFYIGKLRKLQYDVSQDKFPKDFAKIEVNKCPKLIIGTTALRRFIDVAGASHVFLDGTRVHVDPYEKEGENQLFAGLAFDLENDLLPAAFATVFLIIVFFVYFVSHHIEQNSIQKSENEAINVYFGMRDSIIAAELNLSSGSPMTKLAPKARTKNSTNQKTRSKKSNNPTNPETRPLVQAN</sequence>
<evidence type="ECO:0000256" key="3">
    <source>
        <dbReference type="ARBA" id="ARBA00022741"/>
    </source>
</evidence>
<feature type="compositionally biased region" description="Polar residues" evidence="7">
    <location>
        <begin position="853"/>
        <end position="872"/>
    </location>
</feature>
<dbReference type="PANTHER" id="PTHR22594:SF5">
    <property type="entry name" value="ASPARTATE--TRNA LIGASE, MITOCHONDRIAL"/>
    <property type="match status" value="1"/>
</dbReference>
<gene>
    <name evidence="10" type="ORF">CAUJ_LOCUS15594</name>
</gene>
<dbReference type="Gene3D" id="3.80.20.20">
    <property type="entry name" value="Receptor L-domain"/>
    <property type="match status" value="1"/>
</dbReference>
<dbReference type="Gene3D" id="3.30.930.10">
    <property type="entry name" value="Bira Bifunctional Protein, Domain 2"/>
    <property type="match status" value="1"/>
</dbReference>